<gene>
    <name evidence="2" type="primary">5577556</name>
</gene>
<dbReference type="EnsemblMetazoa" id="AAEL020690-RB">
    <property type="protein sequence ID" value="AAEL020690-PB"/>
    <property type="gene ID" value="AAEL020690"/>
</dbReference>
<feature type="region of interest" description="Disordered" evidence="1">
    <location>
        <begin position="104"/>
        <end position="155"/>
    </location>
</feature>
<evidence type="ECO:0000256" key="1">
    <source>
        <dbReference type="SAM" id="MobiDB-lite"/>
    </source>
</evidence>
<name>A0A6I8U1I6_AEDAE</name>
<sequence>MNIVTFVASDHHPMGVGKTYKVVIDSSTTLHLNVTDYIPSRHIALEAHTGFLRPRLEFWFFSHRNRRHLPAIDDKPSPKRPSVPNDPKNTTIIVDIRSTSRVSRNQSFPIELESHPEWPSSSSTELPPQTGVHNGNGGRQQHHHHQHPRGCCSRSRRRWIGQRKVMDDRCGEAVKPTANVISGHVEHHRCHHHHHQHKAQNFQQPENGQSSLGLKFYFKHNSFLFQHTLGRLLRHMVERHFRRSLRHLELMLDDMDVLHRKLYRSPNFKLEST</sequence>
<feature type="region of interest" description="Disordered" evidence="1">
    <location>
        <begin position="69"/>
        <end position="90"/>
    </location>
</feature>
<reference evidence="2 3" key="1">
    <citation type="submission" date="2017-06" db="EMBL/GenBank/DDBJ databases">
        <title>Aedes aegypti genome working group (AGWG) sequencing and assembly.</title>
        <authorList>
            <consortium name="Aedes aegypti Genome Working Group (AGWG)"/>
            <person name="Matthews B.J."/>
        </authorList>
    </citation>
    <scope>NUCLEOTIDE SEQUENCE [LARGE SCALE GENOMIC DNA]</scope>
    <source>
        <strain evidence="2 3">LVP_AGWG</strain>
    </source>
</reference>
<dbReference type="OrthoDB" id="6331612at2759"/>
<keyword evidence="3" id="KW-1185">Reference proteome</keyword>
<dbReference type="Proteomes" id="UP000008820">
    <property type="component" value="Chromosome 2"/>
</dbReference>
<dbReference type="InParanoid" id="A0A6I8U1I6"/>
<protein>
    <submittedName>
        <fullName evidence="2">Uncharacterized protein</fullName>
    </submittedName>
</protein>
<proteinExistence type="predicted"/>
<reference evidence="2" key="2">
    <citation type="submission" date="2020-05" db="UniProtKB">
        <authorList>
            <consortium name="EnsemblMetazoa"/>
        </authorList>
    </citation>
    <scope>IDENTIFICATION</scope>
    <source>
        <strain evidence="2">LVP_AGWG</strain>
    </source>
</reference>
<evidence type="ECO:0000313" key="2">
    <source>
        <dbReference type="EnsemblMetazoa" id="AAEL020690-PB"/>
    </source>
</evidence>
<accession>A0A6I8U1I6</accession>
<dbReference type="AlphaFoldDB" id="A0A6I8U1I6"/>
<organism evidence="2 3">
    <name type="scientific">Aedes aegypti</name>
    <name type="common">Yellowfever mosquito</name>
    <name type="synonym">Culex aegypti</name>
    <dbReference type="NCBI Taxonomy" id="7159"/>
    <lineage>
        <taxon>Eukaryota</taxon>
        <taxon>Metazoa</taxon>
        <taxon>Ecdysozoa</taxon>
        <taxon>Arthropoda</taxon>
        <taxon>Hexapoda</taxon>
        <taxon>Insecta</taxon>
        <taxon>Pterygota</taxon>
        <taxon>Neoptera</taxon>
        <taxon>Endopterygota</taxon>
        <taxon>Diptera</taxon>
        <taxon>Nematocera</taxon>
        <taxon>Culicoidea</taxon>
        <taxon>Culicidae</taxon>
        <taxon>Culicinae</taxon>
        <taxon>Aedini</taxon>
        <taxon>Aedes</taxon>
        <taxon>Stegomyia</taxon>
    </lineage>
</organism>
<feature type="compositionally biased region" description="Basic residues" evidence="1">
    <location>
        <begin position="140"/>
        <end position="155"/>
    </location>
</feature>
<evidence type="ECO:0000313" key="3">
    <source>
        <dbReference type="Proteomes" id="UP000008820"/>
    </source>
</evidence>